<dbReference type="EMBL" id="ADNV01000054">
    <property type="protein sequence ID" value="EFG79740.1"/>
    <property type="molecule type" value="Genomic_DNA"/>
</dbReference>
<evidence type="ECO:0000313" key="2">
    <source>
        <dbReference type="Proteomes" id="UP000003653"/>
    </source>
</evidence>
<gene>
    <name evidence="1" type="ORF">HMPREF0591_0361</name>
</gene>
<reference evidence="1 2" key="1">
    <citation type="submission" date="2010-04" db="EMBL/GenBank/DDBJ databases">
        <authorList>
            <person name="Muzny D."/>
            <person name="Qin X."/>
            <person name="Deng J."/>
            <person name="Jiang H."/>
            <person name="Liu Y."/>
            <person name="Qu J."/>
            <person name="Song X.-Z."/>
            <person name="Zhang L."/>
            <person name="Thornton R."/>
            <person name="Coyle M."/>
            <person name="Francisco L."/>
            <person name="Jackson L."/>
            <person name="Javaid M."/>
            <person name="Korchina V."/>
            <person name="Kovar C."/>
            <person name="Mata R."/>
            <person name="Mathew T."/>
            <person name="Ngo R."/>
            <person name="Nguyen L."/>
            <person name="Nguyen N."/>
            <person name="Okwuonu G."/>
            <person name="Ongeri F."/>
            <person name="Pham C."/>
            <person name="Simmons D."/>
            <person name="Wilczek-Boney K."/>
            <person name="Hale W."/>
            <person name="Jakkamsetti A."/>
            <person name="Pham P."/>
            <person name="Ruth R."/>
            <person name="San Lucas F."/>
            <person name="Warren J."/>
            <person name="Zhang J."/>
            <person name="Zhao Z."/>
            <person name="Zhou C."/>
            <person name="Zhu D."/>
            <person name="Lee S."/>
            <person name="Bess C."/>
            <person name="Blankenburg K."/>
            <person name="Forbes L."/>
            <person name="Fu Q."/>
            <person name="Gubbala S."/>
            <person name="Hirani K."/>
            <person name="Jayaseelan J.C."/>
            <person name="Lara F."/>
            <person name="Munidasa M."/>
            <person name="Palculict T."/>
            <person name="Patil S."/>
            <person name="Pu L.-L."/>
            <person name="Saada N."/>
            <person name="Tang L."/>
            <person name="Weissenberger G."/>
            <person name="Zhu Y."/>
            <person name="Hemphill L."/>
            <person name="Shang Y."/>
            <person name="Youmans B."/>
            <person name="Ayvaz T."/>
            <person name="Ross M."/>
            <person name="Santibanez J."/>
            <person name="Aqrawi P."/>
            <person name="Gross S."/>
            <person name="Joshi V."/>
            <person name="Fowler G."/>
            <person name="Nazareth L."/>
            <person name="Reid J."/>
            <person name="Worley K."/>
            <person name="Petrosino J."/>
            <person name="Highlander S."/>
            <person name="Gibbs R."/>
        </authorList>
    </citation>
    <scope>NUCLEOTIDE SEQUENCE [LARGE SCALE GENOMIC DNA]</scope>
    <source>
        <strain evidence="1 2">ATCC BAA-614</strain>
    </source>
</reference>
<dbReference type="Proteomes" id="UP000003653">
    <property type="component" value="Unassembled WGS sequence"/>
</dbReference>
<sequence length="41" mass="4641">MNCDRLNLIVGDPHEATVASVRGQHDLATKQRHRAWPKICC</sequence>
<dbReference type="AlphaFoldDB" id="D5P2G7"/>
<protein>
    <submittedName>
        <fullName evidence="1">Uncharacterized protein</fullName>
    </submittedName>
</protein>
<evidence type="ECO:0000313" key="1">
    <source>
        <dbReference type="EMBL" id="EFG79740.1"/>
    </source>
</evidence>
<comment type="caution">
    <text evidence="1">The sequence shown here is derived from an EMBL/GenBank/DDBJ whole genome shotgun (WGS) entry which is preliminary data.</text>
</comment>
<proteinExistence type="predicted"/>
<keyword evidence="2" id="KW-1185">Reference proteome</keyword>
<name>D5P2G7_9MYCO</name>
<organism evidence="1 2">
    <name type="scientific">Mycobacterium parascrofulaceum ATCC BAA-614</name>
    <dbReference type="NCBI Taxonomy" id="525368"/>
    <lineage>
        <taxon>Bacteria</taxon>
        <taxon>Bacillati</taxon>
        <taxon>Actinomycetota</taxon>
        <taxon>Actinomycetes</taxon>
        <taxon>Mycobacteriales</taxon>
        <taxon>Mycobacteriaceae</taxon>
        <taxon>Mycobacterium</taxon>
        <taxon>Mycobacterium simiae complex</taxon>
    </lineage>
</organism>
<accession>D5P2G7</accession>
<dbReference type="HOGENOM" id="CLU_3273066_0_0_11"/>